<feature type="domain" description="Nbr1-like C-terminal UBA" evidence="1">
    <location>
        <begin position="29"/>
        <end position="62"/>
    </location>
</feature>
<dbReference type="AlphaFoldDB" id="A0A0J7YMS8"/>
<dbReference type="Gene3D" id="1.10.8.10">
    <property type="entry name" value="DNA helicase RuvA subunit, C-terminal domain"/>
    <property type="match status" value="1"/>
</dbReference>
<dbReference type="Pfam" id="PF24932">
    <property type="entry name" value="UBA_NBR1_C"/>
    <property type="match status" value="1"/>
</dbReference>
<dbReference type="InterPro" id="IPR009060">
    <property type="entry name" value="UBA-like_sf"/>
</dbReference>
<dbReference type="Proteomes" id="UP000035740">
    <property type="component" value="Unassembled WGS sequence"/>
</dbReference>
<feature type="non-terminal residue" evidence="2">
    <location>
        <position position="1"/>
    </location>
</feature>
<evidence type="ECO:0000313" key="2">
    <source>
        <dbReference type="EMBL" id="KMS64899.1"/>
    </source>
</evidence>
<gene>
    <name evidence="2" type="ORF">BVRB_041520</name>
</gene>
<dbReference type="InterPro" id="IPR056893">
    <property type="entry name" value="UBA_Nbr1_C"/>
</dbReference>
<organism evidence="2 3">
    <name type="scientific">Beta vulgaris subsp. vulgaris</name>
    <name type="common">Beet</name>
    <dbReference type="NCBI Taxonomy" id="3555"/>
    <lineage>
        <taxon>Eukaryota</taxon>
        <taxon>Viridiplantae</taxon>
        <taxon>Streptophyta</taxon>
        <taxon>Embryophyta</taxon>
        <taxon>Tracheophyta</taxon>
        <taxon>Spermatophyta</taxon>
        <taxon>Magnoliopsida</taxon>
        <taxon>eudicotyledons</taxon>
        <taxon>Gunneridae</taxon>
        <taxon>Pentapetalae</taxon>
        <taxon>Caryophyllales</taxon>
        <taxon>Chenopodiaceae</taxon>
        <taxon>Betoideae</taxon>
        <taxon>Beta</taxon>
    </lineage>
</organism>
<evidence type="ECO:0000259" key="1">
    <source>
        <dbReference type="Pfam" id="PF24932"/>
    </source>
</evidence>
<keyword evidence="3" id="KW-1185">Reference proteome</keyword>
<accession>A0A0J7YMS8</accession>
<proteinExistence type="predicted"/>
<sequence length="71" mass="8052">RRQTQQSHLERLQSLSASIKKVEAEHGDVLERLAAMGFSNSKLNASVLLTHDYDFQATVEALERFKSMSMD</sequence>
<dbReference type="SUPFAM" id="SSF46934">
    <property type="entry name" value="UBA-like"/>
    <property type="match status" value="1"/>
</dbReference>
<dbReference type="Gramene" id="KMS64899">
    <property type="protein sequence ID" value="KMS64899"/>
    <property type="gene ID" value="BVRB_041520"/>
</dbReference>
<evidence type="ECO:0000313" key="3">
    <source>
        <dbReference type="Proteomes" id="UP000035740"/>
    </source>
</evidence>
<name>A0A0J7YMS8_BETVV</name>
<reference evidence="2 3" key="1">
    <citation type="journal article" date="2014" name="Nature">
        <title>The genome of the recently domesticated crop plant sugar beet (Beta vulgaris).</title>
        <authorList>
            <person name="Dohm J.C."/>
            <person name="Minoche A.E."/>
            <person name="Holtgrawe D."/>
            <person name="Capella-Gutierrez S."/>
            <person name="Zakrzewski F."/>
            <person name="Tafer H."/>
            <person name="Rupp O."/>
            <person name="Sorensen T.R."/>
            <person name="Stracke R."/>
            <person name="Reinhardt R."/>
            <person name="Goesmann A."/>
            <person name="Kraft T."/>
            <person name="Schulz B."/>
            <person name="Stadler P.F."/>
            <person name="Schmidt T."/>
            <person name="Gabaldon T."/>
            <person name="Lehrach H."/>
            <person name="Weisshaar B."/>
            <person name="Himmelbauer H."/>
        </authorList>
    </citation>
    <scope>NUCLEOTIDE SEQUENCE [LARGE SCALE GENOMIC DNA]</scope>
    <source>
        <tissue evidence="2">Taproot</tissue>
    </source>
</reference>
<protein>
    <recommendedName>
        <fullName evidence="1">Nbr1-like C-terminal UBA domain-containing protein</fullName>
    </recommendedName>
</protein>
<dbReference type="EMBL" id="KQ119163">
    <property type="protein sequence ID" value="KMS64899.1"/>
    <property type="molecule type" value="Genomic_DNA"/>
</dbReference>